<reference evidence="1 2" key="1">
    <citation type="journal article" date="2019" name="Int. J. Syst. Evol. Microbiol.">
        <title>The Global Catalogue of Microorganisms (GCM) 10K type strain sequencing project: providing services to taxonomists for standard genome sequencing and annotation.</title>
        <authorList>
            <consortium name="The Broad Institute Genomics Platform"/>
            <consortium name="The Broad Institute Genome Sequencing Center for Infectious Disease"/>
            <person name="Wu L."/>
            <person name="Ma J."/>
        </authorList>
    </citation>
    <scope>NUCLEOTIDE SEQUENCE [LARGE SCALE GENOMIC DNA]</scope>
    <source>
        <strain evidence="1 2">JCM 4788</strain>
    </source>
</reference>
<comment type="caution">
    <text evidence="1">The sequence shown here is derived from an EMBL/GenBank/DDBJ whole genome shotgun (WGS) entry which is preliminary data.</text>
</comment>
<evidence type="ECO:0000313" key="2">
    <source>
        <dbReference type="Proteomes" id="UP001500879"/>
    </source>
</evidence>
<dbReference type="EMBL" id="BAAABX010000019">
    <property type="protein sequence ID" value="GAA0398215.1"/>
    <property type="molecule type" value="Genomic_DNA"/>
</dbReference>
<name>A0ABN0YK29_9ACTN</name>
<sequence>MRLTAAGEAFLPAGRQALEAVERARAEVDAVTGKLRGQLAVSAISTVAAVAPPRALGDFRARRACA</sequence>
<organism evidence="1 2">
    <name type="scientific">Streptomyces luteireticuli</name>
    <dbReference type="NCBI Taxonomy" id="173858"/>
    <lineage>
        <taxon>Bacteria</taxon>
        <taxon>Bacillati</taxon>
        <taxon>Actinomycetota</taxon>
        <taxon>Actinomycetes</taxon>
        <taxon>Kitasatosporales</taxon>
        <taxon>Streptomycetaceae</taxon>
        <taxon>Streptomyces</taxon>
    </lineage>
</organism>
<dbReference type="Proteomes" id="UP001500879">
    <property type="component" value="Unassembled WGS sequence"/>
</dbReference>
<keyword evidence="2" id="KW-1185">Reference proteome</keyword>
<evidence type="ECO:0008006" key="3">
    <source>
        <dbReference type="Google" id="ProtNLM"/>
    </source>
</evidence>
<evidence type="ECO:0000313" key="1">
    <source>
        <dbReference type="EMBL" id="GAA0398215.1"/>
    </source>
</evidence>
<protein>
    <recommendedName>
        <fullName evidence="3">LysR family transcriptional regulator</fullName>
    </recommendedName>
</protein>
<gene>
    <name evidence="1" type="ORF">GCM10010357_19180</name>
</gene>
<proteinExistence type="predicted"/>
<accession>A0ABN0YK29</accession>